<proteinExistence type="predicted"/>
<name>A0A075WGE4_ARCFL</name>
<protein>
    <submittedName>
        <fullName evidence="1">CRISPR-associated protein Cas4/Csa1, subtype I-A/APERN</fullName>
    </submittedName>
</protein>
<evidence type="ECO:0000313" key="1">
    <source>
        <dbReference type="EMBL" id="AIG98877.1"/>
    </source>
</evidence>
<sequence length="281" mass="32410">MVYFLNELEHKFLTLELRPRIRQNPVPEELRGWNWHSPPLKPYYNVKLPMYLICSRYCPTSRDVYLTMVEKVRGEESFPVSLGKAIHEAVAKAIREAKSKNFSAEPPNYDNEMINVAVKAVWEYTMSLCQSSYLKVRSEQPYATEEGVLLTSMPFLVEHRMDGSLLGCSGLISVDCYDYLRNVVFDLKVGEFNEEMRLYTTGYALVLESIHEIPVDVGCIISITFNGERMRVSKDLHYIDANLRSWWIEERDRKAEIVFNEADPGVAKSCSSNCLFNAFCL</sequence>
<dbReference type="PIRSF" id="PIRSF009226">
    <property type="entry name" value="UCP009226"/>
    <property type="match status" value="1"/>
</dbReference>
<accession>A0A075WGE4</accession>
<dbReference type="GeneID" id="24795624"/>
<dbReference type="HOGENOM" id="CLU_905009_0_0_2"/>
<reference evidence="1 2" key="1">
    <citation type="submission" date="2013-07" db="EMBL/GenBank/DDBJ databases">
        <title>Genome of Archaeoglobus fulgidus.</title>
        <authorList>
            <person name="Fiebig A."/>
            <person name="Birkeland N.-K."/>
        </authorList>
    </citation>
    <scope>NUCLEOTIDE SEQUENCE [LARGE SCALE GENOMIC DNA]</scope>
    <source>
        <strain evidence="1 2">DSM 8774</strain>
    </source>
</reference>
<dbReference type="Pfam" id="PF06023">
    <property type="entry name" value="Csa1"/>
    <property type="match status" value="1"/>
</dbReference>
<dbReference type="AlphaFoldDB" id="A0A075WGE4"/>
<dbReference type="KEGG" id="afg:AFULGI_00021390"/>
<dbReference type="CDD" id="cd09659">
    <property type="entry name" value="Cas4_I-A"/>
    <property type="match status" value="1"/>
</dbReference>
<gene>
    <name evidence="1" type="ORF">AFULGI_00021390</name>
</gene>
<dbReference type="RefSeq" id="WP_010879372.1">
    <property type="nucleotide sequence ID" value="NZ_CP006577.1"/>
</dbReference>
<dbReference type="InterPro" id="IPR009260">
    <property type="entry name" value="CRISPR-ass_Csa1"/>
</dbReference>
<dbReference type="Proteomes" id="UP000028501">
    <property type="component" value="Chromosome"/>
</dbReference>
<organism evidence="1 2">
    <name type="scientific">Archaeoglobus fulgidus DSM 8774</name>
    <dbReference type="NCBI Taxonomy" id="1344584"/>
    <lineage>
        <taxon>Archaea</taxon>
        <taxon>Methanobacteriati</taxon>
        <taxon>Methanobacteriota</taxon>
        <taxon>Archaeoglobi</taxon>
        <taxon>Archaeoglobales</taxon>
        <taxon>Archaeoglobaceae</taxon>
        <taxon>Archaeoglobus</taxon>
    </lineage>
</organism>
<dbReference type="EMBL" id="CP006577">
    <property type="protein sequence ID" value="AIG98877.1"/>
    <property type="molecule type" value="Genomic_DNA"/>
</dbReference>
<evidence type="ECO:0000313" key="2">
    <source>
        <dbReference type="Proteomes" id="UP000028501"/>
    </source>
</evidence>
<dbReference type="NCBIfam" id="TIGR01896">
    <property type="entry name" value="cas_AF1879"/>
    <property type="match status" value="1"/>
</dbReference>